<comment type="caution">
    <text evidence="3">The sequence shown here is derived from an EMBL/GenBank/DDBJ whole genome shotgun (WGS) entry which is preliminary data.</text>
</comment>
<dbReference type="Proteomes" id="UP001565283">
    <property type="component" value="Unassembled WGS sequence"/>
</dbReference>
<dbReference type="InterPro" id="IPR052960">
    <property type="entry name" value="GlcN6P_deaminase-like"/>
</dbReference>
<dbReference type="GO" id="GO:0004342">
    <property type="term" value="F:glucosamine-6-phosphate deaminase activity"/>
    <property type="evidence" value="ECO:0007669"/>
    <property type="project" value="UniProtKB-EC"/>
</dbReference>
<dbReference type="PANTHER" id="PTHR42892">
    <property type="entry name" value="GLUCOSAMINE-6-PHOSPHATE DEAMINASE-LIKE PROTEIN BT_0258-RELATED"/>
    <property type="match status" value="1"/>
</dbReference>
<proteinExistence type="predicted"/>
<organism evidence="3 4">
    <name type="scientific">Lactococcus ileimucosae</name>
    <dbReference type="NCBI Taxonomy" id="2941329"/>
    <lineage>
        <taxon>Bacteria</taxon>
        <taxon>Bacillati</taxon>
        <taxon>Bacillota</taxon>
        <taxon>Bacilli</taxon>
        <taxon>Lactobacillales</taxon>
        <taxon>Streptococcaceae</taxon>
        <taxon>Lactococcus</taxon>
    </lineage>
</organism>
<dbReference type="EMBL" id="JBCLSH010000025">
    <property type="protein sequence ID" value="MEY8444006.1"/>
    <property type="molecule type" value="Genomic_DNA"/>
</dbReference>
<dbReference type="SUPFAM" id="SSF100950">
    <property type="entry name" value="NagB/RpiA/CoA transferase-like"/>
    <property type="match status" value="1"/>
</dbReference>
<keyword evidence="4" id="KW-1185">Reference proteome</keyword>
<dbReference type="CDD" id="cd01399">
    <property type="entry name" value="GlcN6P_deaminase"/>
    <property type="match status" value="1"/>
</dbReference>
<evidence type="ECO:0000256" key="1">
    <source>
        <dbReference type="ARBA" id="ARBA00023277"/>
    </source>
</evidence>
<evidence type="ECO:0000313" key="4">
    <source>
        <dbReference type="Proteomes" id="UP001565283"/>
    </source>
</evidence>
<reference evidence="3 4" key="1">
    <citation type="submission" date="2024-03" db="EMBL/GenBank/DDBJ databases">
        <title>Mouse gut bacterial collection (mGBC) of GemPharmatech.</title>
        <authorList>
            <person name="He Y."/>
            <person name="Dong L."/>
            <person name="Wu D."/>
            <person name="Gao X."/>
            <person name="Lin Z."/>
        </authorList>
    </citation>
    <scope>NUCLEOTIDE SEQUENCE [LARGE SCALE GENOMIC DNA]</scope>
    <source>
        <strain evidence="3 4">61-15</strain>
    </source>
</reference>
<dbReference type="PROSITE" id="PS01161">
    <property type="entry name" value="GLC_GALNAC_ISOMERASE"/>
    <property type="match status" value="1"/>
</dbReference>
<dbReference type="Gene3D" id="3.40.50.1360">
    <property type="match status" value="1"/>
</dbReference>
<dbReference type="RefSeq" id="WP_369948519.1">
    <property type="nucleotide sequence ID" value="NZ_JBCLSH010000025.1"/>
</dbReference>
<dbReference type="PANTHER" id="PTHR42892:SF1">
    <property type="entry name" value="GLUCOSAMINE-6-PHOSPHATE ISOMERASE"/>
    <property type="match status" value="1"/>
</dbReference>
<name>A0ABV4D381_9LACT</name>
<gene>
    <name evidence="3" type="ORF">AALA52_07110</name>
</gene>
<keyword evidence="3" id="KW-0378">Hydrolase</keyword>
<dbReference type="InterPro" id="IPR006148">
    <property type="entry name" value="Glc/Gal-6P_isomerase"/>
</dbReference>
<protein>
    <submittedName>
        <fullName evidence="3">Glucosamine-6-phosphate deaminase</fullName>
        <ecNumber evidence="3">3.5.99.6</ecNumber>
    </submittedName>
</protein>
<dbReference type="InterPro" id="IPR018321">
    <property type="entry name" value="Glucosamine6P_isomerase_CS"/>
</dbReference>
<sequence>MKIVVTKDYESLSEVAAAMVLEKMMLAQRVNLSLTAGATPLGMYKVLIERRKTLRMDQSNIHYYNFDEVPLPKAEDNFTMGDLNQAFYNHTDIDRANIHPLPVDGIQDYEHELMMNGGIDLMVLGVGADGHFCANMPGFTSFDKGVFEIPIAPGHKLYDQLLTLTPELPGEKIVTFGPRAVLRSKQLVVFASGAGKAEIIQKIISGPITEDIPASILRTHPNVTFILDEAAAALVDDVNII</sequence>
<feature type="domain" description="Glucosamine/galactosamine-6-phosphate isomerase" evidence="2">
    <location>
        <begin position="11"/>
        <end position="220"/>
    </location>
</feature>
<dbReference type="InterPro" id="IPR004547">
    <property type="entry name" value="Glucosamine6P_isomerase"/>
</dbReference>
<dbReference type="NCBIfam" id="NF009022">
    <property type="entry name" value="PRK12358.1"/>
    <property type="match status" value="1"/>
</dbReference>
<dbReference type="Pfam" id="PF01182">
    <property type="entry name" value="Glucosamine_iso"/>
    <property type="match status" value="1"/>
</dbReference>
<keyword evidence="1" id="KW-0119">Carbohydrate metabolism</keyword>
<dbReference type="EC" id="3.5.99.6" evidence="3"/>
<evidence type="ECO:0000313" key="3">
    <source>
        <dbReference type="EMBL" id="MEY8444006.1"/>
    </source>
</evidence>
<evidence type="ECO:0000259" key="2">
    <source>
        <dbReference type="Pfam" id="PF01182"/>
    </source>
</evidence>
<dbReference type="InterPro" id="IPR037171">
    <property type="entry name" value="NagB/RpiA_transferase-like"/>
</dbReference>
<accession>A0ABV4D381</accession>